<dbReference type="EMBL" id="JADQDF010000001">
    <property type="protein sequence ID" value="MBW0131358.1"/>
    <property type="molecule type" value="Genomic_DNA"/>
</dbReference>
<evidence type="ECO:0000259" key="1">
    <source>
        <dbReference type="PROSITE" id="PS50043"/>
    </source>
</evidence>
<sequence length="47" mass="5428">MAEGLGNRAIAQRLTLPERTVENRVSQIMRKLDRPLRVAVAAWVRER</sequence>
<evidence type="ECO:0000313" key="2">
    <source>
        <dbReference type="EMBL" id="MBW0131358.1"/>
    </source>
</evidence>
<comment type="caution">
    <text evidence="2">The sequence shown here is derived from an EMBL/GenBank/DDBJ whole genome shotgun (WGS) entry which is preliminary data.</text>
</comment>
<dbReference type="InterPro" id="IPR000792">
    <property type="entry name" value="Tscrpt_reg_LuxR_C"/>
</dbReference>
<gene>
    <name evidence="2" type="ORF">I4I82_27300</name>
</gene>
<evidence type="ECO:0000313" key="3">
    <source>
        <dbReference type="Proteomes" id="UP000694300"/>
    </source>
</evidence>
<dbReference type="Pfam" id="PF00196">
    <property type="entry name" value="GerE"/>
    <property type="match status" value="1"/>
</dbReference>
<reference evidence="2 3" key="1">
    <citation type="submission" date="2020-11" db="EMBL/GenBank/DDBJ databases">
        <title>Pseudonocardia abyssalis sp. nov. and Pseudonocardia oceani sp. nov., description and phylogenomic analysis of two novel actinomycetes isolated from the deep Southern Ocean.</title>
        <authorList>
            <person name="Parra J."/>
        </authorList>
    </citation>
    <scope>NUCLEOTIDE SEQUENCE [LARGE SCALE GENOMIC DNA]</scope>
    <source>
        <strain evidence="3">KRD185</strain>
    </source>
</reference>
<name>A0ABS6UGK3_9PSEU</name>
<keyword evidence="3" id="KW-1185">Reference proteome</keyword>
<accession>A0ABS6UGK3</accession>
<proteinExistence type="predicted"/>
<feature type="domain" description="HTH luxR-type" evidence="1">
    <location>
        <begin position="1"/>
        <end position="47"/>
    </location>
</feature>
<dbReference type="Proteomes" id="UP000694300">
    <property type="component" value="Unassembled WGS sequence"/>
</dbReference>
<dbReference type="PROSITE" id="PS50043">
    <property type="entry name" value="HTH_LUXR_2"/>
    <property type="match status" value="1"/>
</dbReference>
<protein>
    <submittedName>
        <fullName evidence="2">Response regulator transcription factor</fullName>
    </submittedName>
</protein>
<organism evidence="2 3">
    <name type="scientific">Pseudonocardia oceani</name>
    <dbReference type="NCBI Taxonomy" id="2792013"/>
    <lineage>
        <taxon>Bacteria</taxon>
        <taxon>Bacillati</taxon>
        <taxon>Actinomycetota</taxon>
        <taxon>Actinomycetes</taxon>
        <taxon>Pseudonocardiales</taxon>
        <taxon>Pseudonocardiaceae</taxon>
        <taxon>Pseudonocardia</taxon>
    </lineage>
</organism>